<name>A0ABR1G7I3_AURAN</name>
<dbReference type="SMART" id="SM00100">
    <property type="entry name" value="cNMP"/>
    <property type="match status" value="1"/>
</dbReference>
<dbReference type="PANTHER" id="PTHR45689">
    <property type="entry name" value="I[[H]] CHANNEL, ISOFORM E"/>
    <property type="match status" value="1"/>
</dbReference>
<evidence type="ECO:0000313" key="11">
    <source>
        <dbReference type="Proteomes" id="UP001363151"/>
    </source>
</evidence>
<evidence type="ECO:0000256" key="8">
    <source>
        <dbReference type="SAM" id="Phobius"/>
    </source>
</evidence>
<dbReference type="InterPro" id="IPR005821">
    <property type="entry name" value="Ion_trans_dom"/>
</dbReference>
<evidence type="ECO:0000259" key="9">
    <source>
        <dbReference type="PROSITE" id="PS50042"/>
    </source>
</evidence>
<reference evidence="10 11" key="1">
    <citation type="submission" date="2024-03" db="EMBL/GenBank/DDBJ databases">
        <title>Aureococcus anophagefferens CCMP1851 and Kratosvirus quantuckense: Draft genome of a second virus-susceptible host strain in the model system.</title>
        <authorList>
            <person name="Chase E."/>
            <person name="Truchon A.R."/>
            <person name="Schepens W."/>
            <person name="Wilhelm S.W."/>
        </authorList>
    </citation>
    <scope>NUCLEOTIDE SEQUENCE [LARGE SCALE GENOMIC DNA]</scope>
    <source>
        <strain evidence="10 11">CCMP1851</strain>
    </source>
</reference>
<dbReference type="Pfam" id="PF00027">
    <property type="entry name" value="cNMP_binding"/>
    <property type="match status" value="1"/>
</dbReference>
<keyword evidence="6 8" id="KW-0472">Membrane</keyword>
<dbReference type="GO" id="GO:0034220">
    <property type="term" value="P:monoatomic ion transmembrane transport"/>
    <property type="evidence" value="ECO:0007669"/>
    <property type="project" value="UniProtKB-KW"/>
</dbReference>
<keyword evidence="10" id="KW-0407">Ion channel</keyword>
<dbReference type="InterPro" id="IPR018490">
    <property type="entry name" value="cNMP-bd_dom_sf"/>
</dbReference>
<feature type="compositionally biased region" description="Basic and acidic residues" evidence="7">
    <location>
        <begin position="989"/>
        <end position="1003"/>
    </location>
</feature>
<keyword evidence="2" id="KW-0813">Transport</keyword>
<sequence>MKRADSYGAGGAMKRADSFGSDGGPQDAMVLLQIEFLGAQLRAAHEALDAVLLETDNALEETASVAQLLEHCDRLTEPQVQQRGGARFGTTMRVAFPGAAGAGAAAGGAKATVRQKPSAAAPRRLAPMGSNGHLAEHEERPVKSFELQLPGTQRPSAKARKQAQGSGKAMRKAKVFTRLKENELQDILKNRTIKAISHPMTQSIMRRLEVATLERDVTPGAKLKLAFEKWRDKVKLLGGTSMKQAIKDLRKQDRARKKRDRRYARTLARKNMGNEQLAEEARFARSAGVGAFVDRAELAYDAFVHANGEFKAKDVYEAMVNIRRPVPLKCIEMAFERTKFKPGDALSEPEFLALTTEVEDCRARLFGTACEDFRARFTEFNEDEWDEGDTGRRAKSWVPGVALRRPDDYAVQMFNALVVCLLIAQFVFLPVELAFDEVAERHDVFLFGVFVDVFFCLDVVKNFFVGFEDDKQHLVMDRRKTAARYAKGWLVVDLASSVPASAVLERLTGRSFALLRSKRALKLLRWERIVAFVKLVSNTAWYRKLRNSTLILLDESNIRISDSVIKLLRLFCVLLALAHWLGCSTYMLCRLWDFPEESWIVQAGLMDKQGENRQSVLDRYTWCVYKTLGTFVSVAYEYPGVAQTCVGTTGWCKVESWVTLLCLYVGTVFFAMLVSNMAAIIANANVGGHKFEEKLCAALEYMHMHNFPRNIIDRVKDYYYVRFVGGKLFDEESILVDLNVELRKEIALYNTRALRPKTPVLKNSPQAFFSAIATHLRANSFFDGDIVITEGASRGDMFFVNNGFCEVLLRAANNLPLRFLASGCYFGESAALLGVKRTATIRAAGALEVFALPPEVLLQVCSDFPEVGVYMKEVSLNRVQMLMQYDPGAEIDGVQDADYVDSEDAMTPFYMEYAGNLHTKRKKVGTFRRRVGSIFKLGKQYTQSAFGKDDAQRAIGTRAVGAKHTYAAPKKKLQRQATPYANNLIEVTERDDAAAPEAKDDGSPPRLGGGGLGGFDAVIEEGDEEDEDETPVASPEARNNKIMPM</sequence>
<accession>A0ABR1G7I3</accession>
<feature type="domain" description="Cyclic nucleotide-binding" evidence="9">
    <location>
        <begin position="760"/>
        <end position="860"/>
    </location>
</feature>
<dbReference type="Pfam" id="PF00520">
    <property type="entry name" value="Ion_trans"/>
    <property type="match status" value="1"/>
</dbReference>
<dbReference type="InterPro" id="IPR051413">
    <property type="entry name" value="K/Na_HCN_channel"/>
</dbReference>
<comment type="subcellular location">
    <subcellularLocation>
        <location evidence="1">Membrane</location>
        <topology evidence="1">Multi-pass membrane protein</topology>
    </subcellularLocation>
</comment>
<evidence type="ECO:0000256" key="7">
    <source>
        <dbReference type="SAM" id="MobiDB-lite"/>
    </source>
</evidence>
<feature type="region of interest" description="Disordered" evidence="7">
    <location>
        <begin position="989"/>
        <end position="1045"/>
    </location>
</feature>
<dbReference type="PROSITE" id="PS50042">
    <property type="entry name" value="CNMP_BINDING_3"/>
    <property type="match status" value="1"/>
</dbReference>
<evidence type="ECO:0000256" key="5">
    <source>
        <dbReference type="ARBA" id="ARBA00023065"/>
    </source>
</evidence>
<feature type="transmembrane region" description="Helical" evidence="8">
    <location>
        <begin position="657"/>
        <end position="682"/>
    </location>
</feature>
<evidence type="ECO:0000256" key="1">
    <source>
        <dbReference type="ARBA" id="ARBA00004141"/>
    </source>
</evidence>
<dbReference type="PANTHER" id="PTHR45689:SF5">
    <property type="entry name" value="I[[H]] CHANNEL, ISOFORM E"/>
    <property type="match status" value="1"/>
</dbReference>
<keyword evidence="4 8" id="KW-1133">Transmembrane helix</keyword>
<dbReference type="InterPro" id="IPR000595">
    <property type="entry name" value="cNMP-bd_dom"/>
</dbReference>
<proteinExistence type="predicted"/>
<dbReference type="Gene3D" id="2.60.120.10">
    <property type="entry name" value="Jelly Rolls"/>
    <property type="match status" value="1"/>
</dbReference>
<dbReference type="SUPFAM" id="SSF81324">
    <property type="entry name" value="Voltage-gated potassium channels"/>
    <property type="match status" value="1"/>
</dbReference>
<keyword evidence="3 8" id="KW-0812">Transmembrane</keyword>
<evidence type="ECO:0000256" key="3">
    <source>
        <dbReference type="ARBA" id="ARBA00022692"/>
    </source>
</evidence>
<organism evidence="10 11">
    <name type="scientific">Aureococcus anophagefferens</name>
    <name type="common">Harmful bloom alga</name>
    <dbReference type="NCBI Taxonomy" id="44056"/>
    <lineage>
        <taxon>Eukaryota</taxon>
        <taxon>Sar</taxon>
        <taxon>Stramenopiles</taxon>
        <taxon>Ochrophyta</taxon>
        <taxon>Pelagophyceae</taxon>
        <taxon>Pelagomonadales</taxon>
        <taxon>Pelagomonadaceae</taxon>
        <taxon>Aureococcus</taxon>
    </lineage>
</organism>
<feature type="compositionally biased region" description="Basic and acidic residues" evidence="7">
    <location>
        <begin position="134"/>
        <end position="143"/>
    </location>
</feature>
<dbReference type="InterPro" id="IPR014710">
    <property type="entry name" value="RmlC-like_jellyroll"/>
</dbReference>
<keyword evidence="11" id="KW-1185">Reference proteome</keyword>
<dbReference type="CDD" id="cd00038">
    <property type="entry name" value="CAP_ED"/>
    <property type="match status" value="1"/>
</dbReference>
<dbReference type="EMBL" id="JBBJCI010000080">
    <property type="protein sequence ID" value="KAK7249261.1"/>
    <property type="molecule type" value="Genomic_DNA"/>
</dbReference>
<evidence type="ECO:0000256" key="4">
    <source>
        <dbReference type="ARBA" id="ARBA00022989"/>
    </source>
</evidence>
<feature type="region of interest" description="Disordered" evidence="7">
    <location>
        <begin position="1"/>
        <end position="20"/>
    </location>
</feature>
<protein>
    <submittedName>
        <fullName evidence="10">Voltage-gated potassium channel</fullName>
    </submittedName>
</protein>
<dbReference type="Proteomes" id="UP001363151">
    <property type="component" value="Unassembled WGS sequence"/>
</dbReference>
<dbReference type="Gene3D" id="1.10.287.70">
    <property type="match status" value="1"/>
</dbReference>
<evidence type="ECO:0000256" key="6">
    <source>
        <dbReference type="ARBA" id="ARBA00023136"/>
    </source>
</evidence>
<feature type="transmembrane region" description="Helical" evidence="8">
    <location>
        <begin position="413"/>
        <end position="433"/>
    </location>
</feature>
<dbReference type="SUPFAM" id="SSF51206">
    <property type="entry name" value="cAMP-binding domain-like"/>
    <property type="match status" value="1"/>
</dbReference>
<evidence type="ECO:0000313" key="10">
    <source>
        <dbReference type="EMBL" id="KAK7249261.1"/>
    </source>
</evidence>
<comment type="caution">
    <text evidence="10">The sequence shown here is derived from an EMBL/GenBank/DDBJ whole genome shotgun (WGS) entry which is preliminary data.</text>
</comment>
<feature type="transmembrane region" description="Helical" evidence="8">
    <location>
        <begin position="445"/>
        <end position="464"/>
    </location>
</feature>
<gene>
    <name evidence="10" type="ORF">SO694_00047018</name>
</gene>
<keyword evidence="5" id="KW-0406">Ion transport</keyword>
<feature type="compositionally biased region" description="Acidic residues" evidence="7">
    <location>
        <begin position="1018"/>
        <end position="1030"/>
    </location>
</feature>
<dbReference type="Gene3D" id="1.10.287.630">
    <property type="entry name" value="Helix hairpin bin"/>
    <property type="match status" value="1"/>
</dbReference>
<evidence type="ECO:0000256" key="2">
    <source>
        <dbReference type="ARBA" id="ARBA00022448"/>
    </source>
</evidence>
<feature type="region of interest" description="Disordered" evidence="7">
    <location>
        <begin position="105"/>
        <end position="172"/>
    </location>
</feature>